<dbReference type="EMBL" id="UZAE01013568">
    <property type="protein sequence ID" value="VDO10399.1"/>
    <property type="molecule type" value="Genomic_DNA"/>
</dbReference>
<feature type="region of interest" description="Disordered" evidence="1">
    <location>
        <begin position="1"/>
        <end position="29"/>
    </location>
</feature>
<evidence type="ECO:0000313" key="2">
    <source>
        <dbReference type="EMBL" id="VDO10399.1"/>
    </source>
</evidence>
<protein>
    <submittedName>
        <fullName evidence="2 4">Uncharacterized protein</fullName>
    </submittedName>
</protein>
<proteinExistence type="predicted"/>
<gene>
    <name evidence="2" type="ORF">HNAJ_LOCUS11415</name>
</gene>
<evidence type="ECO:0000256" key="1">
    <source>
        <dbReference type="SAM" id="MobiDB-lite"/>
    </source>
</evidence>
<dbReference type="Proteomes" id="UP000278807">
    <property type="component" value="Unassembled WGS sequence"/>
</dbReference>
<accession>A0A0R3TUI4</accession>
<name>A0A0R3TUI4_RODNA</name>
<feature type="compositionally biased region" description="Polar residues" evidence="1">
    <location>
        <begin position="1"/>
        <end position="17"/>
    </location>
</feature>
<evidence type="ECO:0000313" key="3">
    <source>
        <dbReference type="Proteomes" id="UP000278807"/>
    </source>
</evidence>
<reference evidence="4" key="1">
    <citation type="submission" date="2017-02" db="UniProtKB">
        <authorList>
            <consortium name="WormBaseParasite"/>
        </authorList>
    </citation>
    <scope>IDENTIFICATION</scope>
</reference>
<evidence type="ECO:0000313" key="4">
    <source>
        <dbReference type="WBParaSite" id="HNAJ_0001142501-mRNA-1"/>
    </source>
</evidence>
<dbReference type="AlphaFoldDB" id="A0A0R3TUI4"/>
<sequence>MPHQSSGTPHDNASNIPRNDVQVLPPNVNTNLNNPRYVTFFLI</sequence>
<dbReference type="WBParaSite" id="HNAJ_0001142501-mRNA-1">
    <property type="protein sequence ID" value="HNAJ_0001142501-mRNA-1"/>
    <property type="gene ID" value="HNAJ_0001142501"/>
</dbReference>
<reference evidence="2 3" key="2">
    <citation type="submission" date="2018-11" db="EMBL/GenBank/DDBJ databases">
        <authorList>
            <consortium name="Pathogen Informatics"/>
        </authorList>
    </citation>
    <scope>NUCLEOTIDE SEQUENCE [LARGE SCALE GENOMIC DNA]</scope>
</reference>
<keyword evidence="3" id="KW-1185">Reference proteome</keyword>
<organism evidence="4">
    <name type="scientific">Rodentolepis nana</name>
    <name type="common">Dwarf tapeworm</name>
    <name type="synonym">Hymenolepis nana</name>
    <dbReference type="NCBI Taxonomy" id="102285"/>
    <lineage>
        <taxon>Eukaryota</taxon>
        <taxon>Metazoa</taxon>
        <taxon>Spiralia</taxon>
        <taxon>Lophotrochozoa</taxon>
        <taxon>Platyhelminthes</taxon>
        <taxon>Cestoda</taxon>
        <taxon>Eucestoda</taxon>
        <taxon>Cyclophyllidea</taxon>
        <taxon>Hymenolepididae</taxon>
        <taxon>Rodentolepis</taxon>
    </lineage>
</organism>